<evidence type="ECO:0000256" key="1">
    <source>
        <dbReference type="ARBA" id="ARBA00004442"/>
    </source>
</evidence>
<evidence type="ECO:0000256" key="2">
    <source>
        <dbReference type="ARBA" id="ARBA00023136"/>
    </source>
</evidence>
<dbReference type="AlphaFoldDB" id="A0A2S7SRW3"/>
<evidence type="ECO:0000313" key="6">
    <source>
        <dbReference type="Proteomes" id="UP000239872"/>
    </source>
</evidence>
<dbReference type="Gene3D" id="2.40.170.20">
    <property type="entry name" value="TonB-dependent receptor, beta-barrel domain"/>
    <property type="match status" value="1"/>
</dbReference>
<feature type="chain" id="PRO_5015624100" description="TonB-dependent receptor-like beta-barrel domain-containing protein" evidence="4">
    <location>
        <begin position="22"/>
        <end position="548"/>
    </location>
</feature>
<reference evidence="5 6" key="1">
    <citation type="submission" date="2018-01" db="EMBL/GenBank/DDBJ databases">
        <title>A novel member of the phylum Bacteroidetes isolated from glacier ice.</title>
        <authorList>
            <person name="Liu Q."/>
            <person name="Xin Y.-H."/>
        </authorList>
    </citation>
    <scope>NUCLEOTIDE SEQUENCE [LARGE SCALE GENOMIC DNA]</scope>
    <source>
        <strain evidence="5 6">RB1R16</strain>
    </source>
</reference>
<evidence type="ECO:0000256" key="3">
    <source>
        <dbReference type="ARBA" id="ARBA00023237"/>
    </source>
</evidence>
<name>A0A2S7SRW3_9BACT</name>
<dbReference type="EMBL" id="PPSL01000005">
    <property type="protein sequence ID" value="PQJ09653.1"/>
    <property type="molecule type" value="Genomic_DNA"/>
</dbReference>
<keyword evidence="4" id="KW-0732">Signal</keyword>
<evidence type="ECO:0000313" key="5">
    <source>
        <dbReference type="EMBL" id="PQJ09653.1"/>
    </source>
</evidence>
<proteinExistence type="predicted"/>
<comment type="subcellular location">
    <subcellularLocation>
        <location evidence="1">Cell outer membrane</location>
    </subcellularLocation>
</comment>
<sequence>MRVRPFIILAVSLATAHNAMGQQHADTVLKGSTIEVIQSYKPQVRKAPKPEWVPQIPPADTSRPILNYDVPQQTLYYTYKSGALRPLALGKDSLMIPYPNYIKAGGGNLSTLYFDAGIGSLKGKNYETSIHLHHLSQKGNIDKQQSAISGLEATGVLHAGSYEWKGRLDVERNQYFFYGMDEHLPVYPSTADLKQTFTTVRVAADMVNKAQFGERKIIYYPTVDASLYNGRFNASETHFGFSVPLYFRLDSALTLVTVASASLNHLKMSDSATGNNLATIMPGIQLEGKVSGRALIGFALGKGGKFNVLPEIVANYKIPSTVLTLSGGWMAGVRQNTYEQLTTENPYLYTTYRKLFSGNGLRQNRRDELFASLAGSQGNHFTYLVKASWLNYTNLATYLDTGVNPKFFNVIYNDVSAISLHAAARYTQATKWSAGVSADFYKYYQGTQAYVWQQPTLNIRGDFSINPIKDLTVSAYVAVLGGMYTINYLGKPVMMTPVTDIGGYAEYRLGGRLNVFLQASNLLNSKYERWNYYQSYGLNVYGGLRLKF</sequence>
<dbReference type="InterPro" id="IPR036942">
    <property type="entry name" value="Beta-barrel_TonB_sf"/>
</dbReference>
<comment type="caution">
    <text evidence="5">The sequence shown here is derived from an EMBL/GenBank/DDBJ whole genome shotgun (WGS) entry which is preliminary data.</text>
</comment>
<dbReference type="Proteomes" id="UP000239872">
    <property type="component" value="Unassembled WGS sequence"/>
</dbReference>
<accession>A0A2S7SRW3</accession>
<evidence type="ECO:0008006" key="7">
    <source>
        <dbReference type="Google" id="ProtNLM"/>
    </source>
</evidence>
<dbReference type="SUPFAM" id="SSF56935">
    <property type="entry name" value="Porins"/>
    <property type="match status" value="1"/>
</dbReference>
<organism evidence="5 6">
    <name type="scientific">Flavipsychrobacter stenotrophus</name>
    <dbReference type="NCBI Taxonomy" id="2077091"/>
    <lineage>
        <taxon>Bacteria</taxon>
        <taxon>Pseudomonadati</taxon>
        <taxon>Bacteroidota</taxon>
        <taxon>Chitinophagia</taxon>
        <taxon>Chitinophagales</taxon>
        <taxon>Chitinophagaceae</taxon>
        <taxon>Flavipsychrobacter</taxon>
    </lineage>
</organism>
<dbReference type="OrthoDB" id="1264254at2"/>
<keyword evidence="2" id="KW-0472">Membrane</keyword>
<dbReference type="RefSeq" id="WP_105040425.1">
    <property type="nucleotide sequence ID" value="NZ_PPSL01000005.1"/>
</dbReference>
<evidence type="ECO:0000256" key="4">
    <source>
        <dbReference type="SAM" id="SignalP"/>
    </source>
</evidence>
<dbReference type="GO" id="GO:0009279">
    <property type="term" value="C:cell outer membrane"/>
    <property type="evidence" value="ECO:0007669"/>
    <property type="project" value="UniProtKB-SubCell"/>
</dbReference>
<protein>
    <recommendedName>
        <fullName evidence="7">TonB-dependent receptor-like beta-barrel domain-containing protein</fullName>
    </recommendedName>
</protein>
<feature type="signal peptide" evidence="4">
    <location>
        <begin position="1"/>
        <end position="21"/>
    </location>
</feature>
<gene>
    <name evidence="5" type="ORF">CJD36_017100</name>
</gene>
<keyword evidence="6" id="KW-1185">Reference proteome</keyword>
<keyword evidence="3" id="KW-0998">Cell outer membrane</keyword>